<dbReference type="InterPro" id="IPR036047">
    <property type="entry name" value="F-box-like_dom_sf"/>
</dbReference>
<protein>
    <submittedName>
        <fullName evidence="2">F-box domain-containing protein</fullName>
    </submittedName>
</protein>
<dbReference type="PANTHER" id="PTHR45463">
    <property type="entry name" value="OS09G0392200 PROTEIN"/>
    <property type="match status" value="1"/>
</dbReference>
<dbReference type="SUPFAM" id="SSF81383">
    <property type="entry name" value="F-box domain"/>
    <property type="match status" value="1"/>
</dbReference>
<sequence>MELRHPTWTTSAFIWPYGPNWDPDVLATERMEKSNRFRPWADLPTDLLSSIANRLEIIELLSFRGTCKDFRRASLDASASIESSARPWILAHYPDPTDGNCFIYKPLRSDPYCIHLPDLKACMFLASYQGWLLVFKPKQCSLFFFSPFSRAKIDLPDFPMNEIQHHASAFSDLPTSPHLAERMEKSNRFRPWADLPTDLLSSIANRLEIIELLSFHGTYKDFRRASLDASASIESSARPCWLLVFKPKQCSMFFFSPFSRAKIDLPDFPINEIQHHASAFFDLPTSPHCIISIRTPNEVFVISKGQTTWTRCKVPETVSSLWPATTIMTCAGFDHKTQNFYYLDNWKHILKFSVKDCKVINHPVNDIHGREVHLSENCDDNDIFNMFTHEEQYTELLEPIPKPHQVP</sequence>
<feature type="domain" description="F-box" evidence="1">
    <location>
        <begin position="195"/>
        <end position="235"/>
    </location>
</feature>
<evidence type="ECO:0000259" key="1">
    <source>
        <dbReference type="SMART" id="SM00256"/>
    </source>
</evidence>
<dbReference type="InterPro" id="IPR001810">
    <property type="entry name" value="F-box_dom"/>
</dbReference>
<comment type="caution">
    <text evidence="2">The sequence shown here is derived from an EMBL/GenBank/DDBJ whole genome shotgun (WGS) entry which is preliminary data.</text>
</comment>
<reference evidence="2" key="1">
    <citation type="journal article" date="2019" name="Sci. Rep.">
        <title>Draft genome of Tanacetum cinerariifolium, the natural source of mosquito coil.</title>
        <authorList>
            <person name="Yamashiro T."/>
            <person name="Shiraishi A."/>
            <person name="Satake H."/>
            <person name="Nakayama K."/>
        </authorList>
    </citation>
    <scope>NUCLEOTIDE SEQUENCE</scope>
</reference>
<gene>
    <name evidence="2" type="ORF">Tci_237366</name>
</gene>
<dbReference type="PANTHER" id="PTHR45463:SF8">
    <property type="entry name" value="OS09G0392200 PROTEIN"/>
    <property type="match status" value="1"/>
</dbReference>
<feature type="domain" description="F-box" evidence="1">
    <location>
        <begin position="43"/>
        <end position="83"/>
    </location>
</feature>
<name>A0A699GXA7_TANCI</name>
<dbReference type="EMBL" id="BKCJ010067773">
    <property type="protein sequence ID" value="GEW65390.1"/>
    <property type="molecule type" value="Genomic_DNA"/>
</dbReference>
<organism evidence="2">
    <name type="scientific">Tanacetum cinerariifolium</name>
    <name type="common">Dalmatian daisy</name>
    <name type="synonym">Chrysanthemum cinerariifolium</name>
    <dbReference type="NCBI Taxonomy" id="118510"/>
    <lineage>
        <taxon>Eukaryota</taxon>
        <taxon>Viridiplantae</taxon>
        <taxon>Streptophyta</taxon>
        <taxon>Embryophyta</taxon>
        <taxon>Tracheophyta</taxon>
        <taxon>Spermatophyta</taxon>
        <taxon>Magnoliopsida</taxon>
        <taxon>eudicotyledons</taxon>
        <taxon>Gunneridae</taxon>
        <taxon>Pentapetalae</taxon>
        <taxon>asterids</taxon>
        <taxon>campanulids</taxon>
        <taxon>Asterales</taxon>
        <taxon>Asteraceae</taxon>
        <taxon>Asteroideae</taxon>
        <taxon>Anthemideae</taxon>
        <taxon>Anthemidinae</taxon>
        <taxon>Tanacetum</taxon>
    </lineage>
</organism>
<dbReference type="Pfam" id="PF03478">
    <property type="entry name" value="Beta-prop_KIB1-4"/>
    <property type="match status" value="2"/>
</dbReference>
<dbReference type="Pfam" id="PF00646">
    <property type="entry name" value="F-box"/>
    <property type="match status" value="1"/>
</dbReference>
<dbReference type="Gene3D" id="1.20.1280.50">
    <property type="match status" value="1"/>
</dbReference>
<dbReference type="SMART" id="SM00256">
    <property type="entry name" value="FBOX"/>
    <property type="match status" value="2"/>
</dbReference>
<evidence type="ECO:0000313" key="2">
    <source>
        <dbReference type="EMBL" id="GEW65390.1"/>
    </source>
</evidence>
<proteinExistence type="predicted"/>
<dbReference type="AlphaFoldDB" id="A0A699GXA7"/>
<accession>A0A699GXA7</accession>
<dbReference type="InterPro" id="IPR005174">
    <property type="entry name" value="KIB1-4_b-propeller"/>
</dbReference>